<evidence type="ECO:0000256" key="3">
    <source>
        <dbReference type="ARBA" id="ARBA00023054"/>
    </source>
</evidence>
<evidence type="ECO:0000256" key="4">
    <source>
        <dbReference type="ARBA" id="ARBA00023125"/>
    </source>
</evidence>
<name>A0A5B8MWE4_9CHLO</name>
<reference evidence="8 9" key="1">
    <citation type="submission" date="2018-07" db="EMBL/GenBank/DDBJ databases">
        <title>The complete nuclear genome of the prasinophyte Chloropicon primus (CCMP1205).</title>
        <authorList>
            <person name="Pombert J.-F."/>
            <person name="Otis C."/>
            <person name="Turmel M."/>
            <person name="Lemieux C."/>
        </authorList>
    </citation>
    <scope>NUCLEOTIDE SEQUENCE [LARGE SCALE GENOMIC DNA]</scope>
    <source>
        <strain evidence="8 9">CCMP1205</strain>
    </source>
</reference>
<keyword evidence="4" id="KW-0238">DNA-binding</keyword>
<keyword evidence="3" id="KW-0175">Coiled coil</keyword>
<keyword evidence="6" id="KW-0539">Nucleus</keyword>
<keyword evidence="5" id="KW-0804">Transcription</keyword>
<sequence>MRDPRCFPWNEDEQPKVVYRSLYQKGVEQNVLEVYHHSKEVWYHEYRFCSSEAQTITGVVVDEKNVITSQTKAKICMDDIDRTLESFAERALSAGFEFCYTYSCNIKKSNSFGIDYCITSPDSLPHTVKAKDCGVHRPPVSSVKMKMEKKKVKKTDMDITLVRNCFHLPMNVATQRLKIGSTALKKICRKHGIMRWPYRRIKAIEKLIQQLEETGATENFHFEAEGQVIREKLQDLYVEKEQLRLNGNTFEAAALE</sequence>
<feature type="domain" description="RWP-RK" evidence="7">
    <location>
        <begin position="140"/>
        <end position="226"/>
    </location>
</feature>
<accession>A0A5B8MWE4</accession>
<evidence type="ECO:0000313" key="8">
    <source>
        <dbReference type="EMBL" id="QDZ24893.1"/>
    </source>
</evidence>
<dbReference type="Pfam" id="PF02042">
    <property type="entry name" value="RWP-RK"/>
    <property type="match status" value="1"/>
</dbReference>
<keyword evidence="9" id="KW-1185">Reference proteome</keyword>
<dbReference type="GO" id="GO:0003677">
    <property type="term" value="F:DNA binding"/>
    <property type="evidence" value="ECO:0007669"/>
    <property type="project" value="UniProtKB-KW"/>
</dbReference>
<evidence type="ECO:0000259" key="7">
    <source>
        <dbReference type="PROSITE" id="PS51519"/>
    </source>
</evidence>
<dbReference type="PROSITE" id="PS51519">
    <property type="entry name" value="RWP_RK"/>
    <property type="match status" value="1"/>
</dbReference>
<evidence type="ECO:0000256" key="1">
    <source>
        <dbReference type="ARBA" id="ARBA00004049"/>
    </source>
</evidence>
<evidence type="ECO:0000313" key="9">
    <source>
        <dbReference type="Proteomes" id="UP000316726"/>
    </source>
</evidence>
<comment type="function">
    <text evidence="1">Putative transcription factor.</text>
</comment>
<evidence type="ECO:0000256" key="6">
    <source>
        <dbReference type="ARBA" id="ARBA00023242"/>
    </source>
</evidence>
<dbReference type="AlphaFoldDB" id="A0A5B8MWE4"/>
<dbReference type="STRING" id="1764295.A0A5B8MWE4"/>
<evidence type="ECO:0000256" key="5">
    <source>
        <dbReference type="ARBA" id="ARBA00023163"/>
    </source>
</evidence>
<dbReference type="Proteomes" id="UP000316726">
    <property type="component" value="Chromosome 15"/>
</dbReference>
<keyword evidence="2" id="KW-0805">Transcription regulation</keyword>
<dbReference type="InterPro" id="IPR044607">
    <property type="entry name" value="RKD-like"/>
</dbReference>
<dbReference type="PANTHER" id="PTHR46373:SF2">
    <property type="entry name" value="RWP-RK DOMAIN-CONTAINING PROTEIN"/>
    <property type="match status" value="1"/>
</dbReference>
<dbReference type="EMBL" id="CP031048">
    <property type="protein sequence ID" value="QDZ24893.1"/>
    <property type="molecule type" value="Genomic_DNA"/>
</dbReference>
<gene>
    <name evidence="8" type="ORF">A3770_15p74110</name>
</gene>
<dbReference type="GO" id="GO:0003700">
    <property type="term" value="F:DNA-binding transcription factor activity"/>
    <property type="evidence" value="ECO:0007669"/>
    <property type="project" value="InterPro"/>
</dbReference>
<dbReference type="PANTHER" id="PTHR46373">
    <property type="entry name" value="PROTEIN RKD4"/>
    <property type="match status" value="1"/>
</dbReference>
<dbReference type="InterPro" id="IPR003035">
    <property type="entry name" value="RWP-RK_dom"/>
</dbReference>
<organism evidence="8 9">
    <name type="scientific">Chloropicon primus</name>
    <dbReference type="NCBI Taxonomy" id="1764295"/>
    <lineage>
        <taxon>Eukaryota</taxon>
        <taxon>Viridiplantae</taxon>
        <taxon>Chlorophyta</taxon>
        <taxon>Chloropicophyceae</taxon>
        <taxon>Chloropicales</taxon>
        <taxon>Chloropicaceae</taxon>
        <taxon>Chloropicon</taxon>
    </lineage>
</organism>
<dbReference type="OrthoDB" id="6270329at2759"/>
<evidence type="ECO:0000256" key="2">
    <source>
        <dbReference type="ARBA" id="ARBA00023015"/>
    </source>
</evidence>
<proteinExistence type="predicted"/>
<protein>
    <submittedName>
        <fullName evidence="8">RWP-RK domain-containing protein</fullName>
    </submittedName>
</protein>